<evidence type="ECO:0000256" key="5">
    <source>
        <dbReference type="ARBA" id="ARBA00022617"/>
    </source>
</evidence>
<dbReference type="Gene3D" id="1.10.630.10">
    <property type="entry name" value="Cytochrome P450"/>
    <property type="match status" value="1"/>
</dbReference>
<evidence type="ECO:0000256" key="9">
    <source>
        <dbReference type="ARBA" id="ARBA00023002"/>
    </source>
</evidence>
<keyword evidence="6 13" id="KW-0479">Metal-binding</keyword>
<dbReference type="InterPro" id="IPR002401">
    <property type="entry name" value="Cyt_P450_E_grp-I"/>
</dbReference>
<sequence length="448" mass="52118">MEAVMGYLEKGEPTPYTFWLGYVHYVIISKPEDLQVVLNNSNCLEKSNFYKFFINTVGEGLFSAPVEKWKKHRRLITPAFNTRLMETFFPIFNAKNERLVQRMKKEADTGKYFDLWPYISSNSLDIICQTTMGYDINSSESTKVEFEEALKKVSIEDSLRIYKPWLHPDFIFKLYIKFTGLTKSYELVHKLPEQIIKRKQNELREKKLKLRDNDVREKSLLSFLDILLKLNDEGAEFSDSDIRDEVVTMMIGGSETSALTLSFTLLMLAMNPEVQERAYKEIVQILGTDERPILMEDVSKMVFLEQCIRETLRLFPPGPLILRKATKDISLSDNFILRSGANIIIPPVRVQRHPNLYKNPLMWNPENFSAEEVAKRHKYSFIAFSGGARGCIGSKYAMFSMKVTVSMILQKYILRTEVKLEDIRLSLDLLMRSVHGYKIKLYSRKLKI</sequence>
<evidence type="ECO:0000256" key="11">
    <source>
        <dbReference type="ARBA" id="ARBA00023033"/>
    </source>
</evidence>
<dbReference type="Proteomes" id="UP001367676">
    <property type="component" value="Unassembled WGS sequence"/>
</dbReference>
<dbReference type="CDD" id="cd20628">
    <property type="entry name" value="CYP4"/>
    <property type="match status" value="1"/>
</dbReference>
<dbReference type="PANTHER" id="PTHR24291">
    <property type="entry name" value="CYTOCHROME P450 FAMILY 4"/>
    <property type="match status" value="1"/>
</dbReference>
<keyword evidence="16" id="KW-1185">Reference proteome</keyword>
<dbReference type="InterPro" id="IPR017972">
    <property type="entry name" value="Cyt_P450_CS"/>
</dbReference>
<keyword evidence="9 14" id="KW-0560">Oxidoreductase</keyword>
<feature type="binding site" description="axial binding residue" evidence="13">
    <location>
        <position position="391"/>
    </location>
    <ligand>
        <name>heme</name>
        <dbReference type="ChEBI" id="CHEBI:30413"/>
    </ligand>
    <ligandPart>
        <name>Fe</name>
        <dbReference type="ChEBI" id="CHEBI:18248"/>
    </ligandPart>
</feature>
<evidence type="ECO:0000256" key="1">
    <source>
        <dbReference type="ARBA" id="ARBA00001971"/>
    </source>
</evidence>
<evidence type="ECO:0000256" key="4">
    <source>
        <dbReference type="ARBA" id="ARBA00010617"/>
    </source>
</evidence>
<dbReference type="PRINTS" id="PR00385">
    <property type="entry name" value="P450"/>
</dbReference>
<keyword evidence="8" id="KW-0492">Microsome</keyword>
<dbReference type="PANTHER" id="PTHR24291:SF189">
    <property type="entry name" value="CYTOCHROME P450 4C3-RELATED"/>
    <property type="match status" value="1"/>
</dbReference>
<proteinExistence type="inferred from homology"/>
<keyword evidence="11 14" id="KW-0503">Monooxygenase</keyword>
<evidence type="ECO:0000256" key="8">
    <source>
        <dbReference type="ARBA" id="ARBA00022848"/>
    </source>
</evidence>
<evidence type="ECO:0000313" key="16">
    <source>
        <dbReference type="Proteomes" id="UP001367676"/>
    </source>
</evidence>
<reference evidence="15 16" key="1">
    <citation type="submission" date="2024-03" db="EMBL/GenBank/DDBJ databases">
        <title>Adaptation during the transition from Ophiocordyceps entomopathogen to insect associate is accompanied by gene loss and intensified selection.</title>
        <authorList>
            <person name="Ward C.M."/>
            <person name="Onetto C.A."/>
            <person name="Borneman A.R."/>
        </authorList>
    </citation>
    <scope>NUCLEOTIDE SEQUENCE [LARGE SCALE GENOMIC DNA]</scope>
    <source>
        <strain evidence="15">AWRI1</strain>
        <tissue evidence="15">Single Adult Female</tissue>
    </source>
</reference>
<dbReference type="GO" id="GO:0004497">
    <property type="term" value="F:monooxygenase activity"/>
    <property type="evidence" value="ECO:0007669"/>
    <property type="project" value="UniProtKB-KW"/>
</dbReference>
<keyword evidence="7" id="KW-0256">Endoplasmic reticulum</keyword>
<keyword evidence="10 13" id="KW-0408">Iron</keyword>
<dbReference type="GO" id="GO:0005789">
    <property type="term" value="C:endoplasmic reticulum membrane"/>
    <property type="evidence" value="ECO:0007669"/>
    <property type="project" value="UniProtKB-SubCell"/>
</dbReference>
<evidence type="ECO:0000256" key="6">
    <source>
        <dbReference type="ARBA" id="ARBA00022723"/>
    </source>
</evidence>
<dbReference type="InterPro" id="IPR050196">
    <property type="entry name" value="Cytochrome_P450_Monoox"/>
</dbReference>
<keyword evidence="5 13" id="KW-0349">Heme</keyword>
<gene>
    <name evidence="15" type="ORF">V9T40_005752</name>
</gene>
<keyword evidence="12" id="KW-0472">Membrane</keyword>
<comment type="cofactor">
    <cofactor evidence="1 13">
        <name>heme</name>
        <dbReference type="ChEBI" id="CHEBI:30413"/>
    </cofactor>
</comment>
<evidence type="ECO:0000256" key="3">
    <source>
        <dbReference type="ARBA" id="ARBA00004406"/>
    </source>
</evidence>
<evidence type="ECO:0000256" key="7">
    <source>
        <dbReference type="ARBA" id="ARBA00022824"/>
    </source>
</evidence>
<dbReference type="InterPro" id="IPR036396">
    <property type="entry name" value="Cyt_P450_sf"/>
</dbReference>
<dbReference type="InterPro" id="IPR001128">
    <property type="entry name" value="Cyt_P450"/>
</dbReference>
<evidence type="ECO:0008006" key="17">
    <source>
        <dbReference type="Google" id="ProtNLM"/>
    </source>
</evidence>
<name>A0AAN9Y9X5_9HEMI</name>
<dbReference type="EMBL" id="JBBCAQ010000003">
    <property type="protein sequence ID" value="KAK7604566.1"/>
    <property type="molecule type" value="Genomic_DNA"/>
</dbReference>
<comment type="caution">
    <text evidence="15">The sequence shown here is derived from an EMBL/GenBank/DDBJ whole genome shotgun (WGS) entry which is preliminary data.</text>
</comment>
<evidence type="ECO:0000256" key="10">
    <source>
        <dbReference type="ARBA" id="ARBA00023004"/>
    </source>
</evidence>
<accession>A0AAN9Y9X5</accession>
<evidence type="ECO:0000256" key="13">
    <source>
        <dbReference type="PIRSR" id="PIRSR602401-1"/>
    </source>
</evidence>
<dbReference type="Pfam" id="PF00067">
    <property type="entry name" value="p450"/>
    <property type="match status" value="1"/>
</dbReference>
<dbReference type="GO" id="GO:0020037">
    <property type="term" value="F:heme binding"/>
    <property type="evidence" value="ECO:0007669"/>
    <property type="project" value="InterPro"/>
</dbReference>
<evidence type="ECO:0000256" key="14">
    <source>
        <dbReference type="RuleBase" id="RU000461"/>
    </source>
</evidence>
<evidence type="ECO:0000313" key="15">
    <source>
        <dbReference type="EMBL" id="KAK7604566.1"/>
    </source>
</evidence>
<dbReference type="PROSITE" id="PS00086">
    <property type="entry name" value="CYTOCHROME_P450"/>
    <property type="match status" value="1"/>
</dbReference>
<dbReference type="GO" id="GO:0016705">
    <property type="term" value="F:oxidoreductase activity, acting on paired donors, with incorporation or reduction of molecular oxygen"/>
    <property type="evidence" value="ECO:0007669"/>
    <property type="project" value="InterPro"/>
</dbReference>
<evidence type="ECO:0000256" key="2">
    <source>
        <dbReference type="ARBA" id="ARBA00004174"/>
    </source>
</evidence>
<protein>
    <recommendedName>
        <fullName evidence="17">Cytochrome P450</fullName>
    </recommendedName>
</protein>
<comment type="similarity">
    <text evidence="4 14">Belongs to the cytochrome P450 family.</text>
</comment>
<dbReference type="AlphaFoldDB" id="A0AAN9Y9X5"/>
<dbReference type="PRINTS" id="PR00463">
    <property type="entry name" value="EP450I"/>
</dbReference>
<evidence type="ECO:0000256" key="12">
    <source>
        <dbReference type="ARBA" id="ARBA00023136"/>
    </source>
</evidence>
<dbReference type="SUPFAM" id="SSF48264">
    <property type="entry name" value="Cytochrome P450"/>
    <property type="match status" value="1"/>
</dbReference>
<organism evidence="15 16">
    <name type="scientific">Parthenolecanium corni</name>
    <dbReference type="NCBI Taxonomy" id="536013"/>
    <lineage>
        <taxon>Eukaryota</taxon>
        <taxon>Metazoa</taxon>
        <taxon>Ecdysozoa</taxon>
        <taxon>Arthropoda</taxon>
        <taxon>Hexapoda</taxon>
        <taxon>Insecta</taxon>
        <taxon>Pterygota</taxon>
        <taxon>Neoptera</taxon>
        <taxon>Paraneoptera</taxon>
        <taxon>Hemiptera</taxon>
        <taxon>Sternorrhyncha</taxon>
        <taxon>Coccoidea</taxon>
        <taxon>Coccidae</taxon>
        <taxon>Parthenolecanium</taxon>
    </lineage>
</organism>
<comment type="subcellular location">
    <subcellularLocation>
        <location evidence="3">Endoplasmic reticulum membrane</location>
        <topology evidence="3">Peripheral membrane protein</topology>
    </subcellularLocation>
    <subcellularLocation>
        <location evidence="2">Microsome membrane</location>
        <topology evidence="2">Peripheral membrane protein</topology>
    </subcellularLocation>
</comment>
<dbReference type="GO" id="GO:0005506">
    <property type="term" value="F:iron ion binding"/>
    <property type="evidence" value="ECO:0007669"/>
    <property type="project" value="InterPro"/>
</dbReference>